<name>A0A194PUC8_PAPXU</name>
<accession>A0A194PUC8</accession>
<organism evidence="1 2">
    <name type="scientific">Papilio xuthus</name>
    <name type="common">Asian swallowtail butterfly</name>
    <dbReference type="NCBI Taxonomy" id="66420"/>
    <lineage>
        <taxon>Eukaryota</taxon>
        <taxon>Metazoa</taxon>
        <taxon>Ecdysozoa</taxon>
        <taxon>Arthropoda</taxon>
        <taxon>Hexapoda</taxon>
        <taxon>Insecta</taxon>
        <taxon>Pterygota</taxon>
        <taxon>Neoptera</taxon>
        <taxon>Endopterygota</taxon>
        <taxon>Lepidoptera</taxon>
        <taxon>Glossata</taxon>
        <taxon>Ditrysia</taxon>
        <taxon>Papilionoidea</taxon>
        <taxon>Papilionidae</taxon>
        <taxon>Papilioninae</taxon>
        <taxon>Papilio</taxon>
    </lineage>
</organism>
<dbReference type="AlphaFoldDB" id="A0A194PUC8"/>
<dbReference type="Proteomes" id="UP000053268">
    <property type="component" value="Unassembled WGS sequence"/>
</dbReference>
<proteinExistence type="predicted"/>
<dbReference type="EMBL" id="KQ459593">
    <property type="protein sequence ID" value="KPI96359.1"/>
    <property type="molecule type" value="Genomic_DNA"/>
</dbReference>
<sequence length="80" mass="9028">MPERTALCAIRYSAGFDSMDKDRAIFIRWADAFAHSERDSCHEAQRVSGTTSIVSSSKTGYKKGYKFFVGGKKVIFERII</sequence>
<reference evidence="1 2" key="1">
    <citation type="journal article" date="2015" name="Nat. Commun.">
        <title>Outbred genome sequencing and CRISPR/Cas9 gene editing in butterflies.</title>
        <authorList>
            <person name="Li X."/>
            <person name="Fan D."/>
            <person name="Zhang W."/>
            <person name="Liu G."/>
            <person name="Zhang L."/>
            <person name="Zhao L."/>
            <person name="Fang X."/>
            <person name="Chen L."/>
            <person name="Dong Y."/>
            <person name="Chen Y."/>
            <person name="Ding Y."/>
            <person name="Zhao R."/>
            <person name="Feng M."/>
            <person name="Zhu Y."/>
            <person name="Feng Y."/>
            <person name="Jiang X."/>
            <person name="Zhu D."/>
            <person name="Xiang H."/>
            <person name="Feng X."/>
            <person name="Li S."/>
            <person name="Wang J."/>
            <person name="Zhang G."/>
            <person name="Kronforst M.R."/>
            <person name="Wang W."/>
        </authorList>
    </citation>
    <scope>NUCLEOTIDE SEQUENCE [LARGE SCALE GENOMIC DNA]</scope>
    <source>
        <strain evidence="1">Ya'a_city_454_Px</strain>
        <tissue evidence="1">Whole body</tissue>
    </source>
</reference>
<keyword evidence="2" id="KW-1185">Reference proteome</keyword>
<protein>
    <submittedName>
        <fullName evidence="1">Uncharacterized protein</fullName>
    </submittedName>
</protein>
<evidence type="ECO:0000313" key="1">
    <source>
        <dbReference type="EMBL" id="KPI96359.1"/>
    </source>
</evidence>
<evidence type="ECO:0000313" key="2">
    <source>
        <dbReference type="Proteomes" id="UP000053268"/>
    </source>
</evidence>
<gene>
    <name evidence="1" type="ORF">RR46_12389</name>
</gene>